<dbReference type="Pfam" id="PF12661">
    <property type="entry name" value="hEGF"/>
    <property type="match status" value="2"/>
</dbReference>
<evidence type="ECO:0000256" key="13">
    <source>
        <dbReference type="PROSITE-ProRule" id="PRU00377"/>
    </source>
</evidence>
<dbReference type="Proteomes" id="UP000694941">
    <property type="component" value="Unplaced"/>
</dbReference>
<feature type="disulfide bond" evidence="13">
    <location>
        <begin position="214"/>
        <end position="223"/>
    </location>
</feature>
<evidence type="ECO:0000256" key="11">
    <source>
        <dbReference type="ARBA" id="ARBA00023180"/>
    </source>
</evidence>
<feature type="disulfide bond" evidence="12">
    <location>
        <begin position="394"/>
        <end position="403"/>
    </location>
</feature>
<feature type="disulfide bond" evidence="13">
    <location>
        <begin position="194"/>
        <end position="206"/>
    </location>
</feature>
<dbReference type="PROSITE" id="PS50026">
    <property type="entry name" value="EGF_3"/>
    <property type="match status" value="7"/>
</dbReference>
<evidence type="ECO:0000256" key="9">
    <source>
        <dbReference type="ARBA" id="ARBA00023136"/>
    </source>
</evidence>
<dbReference type="InterPro" id="IPR001774">
    <property type="entry name" value="DSL"/>
</dbReference>
<evidence type="ECO:0000256" key="10">
    <source>
        <dbReference type="ARBA" id="ARBA00023157"/>
    </source>
</evidence>
<dbReference type="Gene3D" id="2.10.25.140">
    <property type="match status" value="1"/>
</dbReference>
<evidence type="ECO:0000256" key="1">
    <source>
        <dbReference type="ARBA" id="ARBA00004479"/>
    </source>
</evidence>
<feature type="disulfide bond" evidence="13">
    <location>
        <begin position="181"/>
        <end position="190"/>
    </location>
</feature>
<feature type="domain" description="EGF-like" evidence="18">
    <location>
        <begin position="406"/>
        <end position="442"/>
    </location>
</feature>
<evidence type="ECO:0000256" key="3">
    <source>
        <dbReference type="ARBA" id="ARBA00022536"/>
    </source>
</evidence>
<feature type="disulfide bond" evidence="12">
    <location>
        <begin position="318"/>
        <end position="327"/>
    </location>
</feature>
<dbReference type="InterPro" id="IPR000152">
    <property type="entry name" value="EGF-type_Asp/Asn_hydroxyl_site"/>
</dbReference>
<dbReference type="PROSITE" id="PS01187">
    <property type="entry name" value="EGF_CA"/>
    <property type="match status" value="2"/>
</dbReference>
<dbReference type="InterPro" id="IPR011651">
    <property type="entry name" value="Notch_ligand_N"/>
</dbReference>
<protein>
    <recommendedName>
        <fullName evidence="14">Delta-like protein</fullName>
    </recommendedName>
</protein>
<keyword evidence="3 12" id="KW-0245">EGF-like domain</keyword>
<keyword evidence="7" id="KW-0106">Calcium</keyword>
<evidence type="ECO:0000256" key="12">
    <source>
        <dbReference type="PROSITE-ProRule" id="PRU00076"/>
    </source>
</evidence>
<dbReference type="SUPFAM" id="SSF57196">
    <property type="entry name" value="EGF/Laminin"/>
    <property type="match status" value="1"/>
</dbReference>
<feature type="disulfide bond" evidence="12">
    <location>
        <begin position="432"/>
        <end position="441"/>
    </location>
</feature>
<feature type="domain" description="EGF-like" evidence="18">
    <location>
        <begin position="290"/>
        <end position="328"/>
    </location>
</feature>
<evidence type="ECO:0000256" key="15">
    <source>
        <dbReference type="SAM" id="MobiDB-lite"/>
    </source>
</evidence>
<feature type="disulfide bond" evidence="12">
    <location>
        <begin position="356"/>
        <end position="365"/>
    </location>
</feature>
<keyword evidence="2 14" id="KW-0217">Developmental protein</keyword>
<dbReference type="Gene3D" id="2.60.40.3510">
    <property type="match status" value="1"/>
</dbReference>
<evidence type="ECO:0000256" key="7">
    <source>
        <dbReference type="ARBA" id="ARBA00022837"/>
    </source>
</evidence>
<feature type="signal peptide" evidence="17">
    <location>
        <begin position="1"/>
        <end position="25"/>
    </location>
</feature>
<keyword evidence="11" id="KW-0325">Glycoprotein</keyword>
<sequence length="772" mass="85519">MGRRVLLSLVDAALLMFTVICQTHGSGVFELRLASFTNNYGRDFEGNCCSGYRTAQGSCSSVCRTYFRVCLKHYQATIDPNPPCTFGEIVTPVLANDSVYLLDKKIHGFNNPIRFSFSFSWPGTFSLIVEAWHDRLAGEEDRRTLIIRLATQRYLQVTPEWTQDVHRTNHTVMQYSYRVLCDYTYYGETCTKLCRPRDDKFGHYTCSPTGEKICLSGWTGDYCSEAVCRLGCHKTHGYCTKPNECLCRQGWQGPTCQECTRYPGCVHGTCTEPWQCTCEEGWGGLFCNQDLNYCTNHKPCKNGGTCTNTGQGSYTCTCPEGFTGPACEANFDDCTHEPCLNGGTCKGKGKNYTCHCPLGYYGRNCETSASTCTENPCQNGGSCMDQSSGYRCFCAQGFSGEKCEIQKNKCEPNQCQNGGSCVDRSDGYTCICRTGFTGVNCEMDINDCADNPCLNGGTCVDDVNYFHCSCVPGFIGSLCQKNVDDCLTKPCANGGTCQDLVNDFQCLCQPGFTSKDCSVEVDECSSSPCQRGGTCVDRVNDFVCVCPSGFGGRLCERDMGNSAQRAGNIITEGQKVYTSPSTAISSVSDKDKHVALIVTFSVMVPLLASIAVITTLLLRRRRRREEQKREEEAMRKQNEFNSVHSINKKCLDNQIINTFERPSSKLLNKSTDDENSAVFAKEHSLTRTKSTKLHNTDWFSSKVLDETNSEKHLINSQNNLEKKQQPVEQVQPSSASQSEVSPYTGTCSHSSIYVIEDHYVSQGHKGTLATEV</sequence>
<feature type="chain" id="PRO_5045742709" description="Delta-like protein" evidence="17">
    <location>
        <begin position="26"/>
        <end position="772"/>
    </location>
</feature>
<evidence type="ECO:0000256" key="8">
    <source>
        <dbReference type="ARBA" id="ARBA00022989"/>
    </source>
</evidence>
<dbReference type="CDD" id="cd00054">
    <property type="entry name" value="EGF_CA"/>
    <property type="match status" value="7"/>
</dbReference>
<dbReference type="PANTHER" id="PTHR12916:SF4">
    <property type="entry name" value="UNINFLATABLE, ISOFORM C"/>
    <property type="match status" value="1"/>
</dbReference>
<dbReference type="SUPFAM" id="SSF57184">
    <property type="entry name" value="Growth factor receptor domain"/>
    <property type="match status" value="2"/>
</dbReference>
<keyword evidence="10 12" id="KW-1015">Disulfide bond</keyword>
<dbReference type="Pfam" id="PF21700">
    <property type="entry name" value="EGF_DL_JAG"/>
    <property type="match status" value="1"/>
</dbReference>
<feature type="disulfide bond" evidence="12">
    <location>
        <begin position="508"/>
        <end position="517"/>
    </location>
</feature>
<evidence type="ECO:0000256" key="14">
    <source>
        <dbReference type="RuleBase" id="RU280815"/>
    </source>
</evidence>
<dbReference type="InterPro" id="IPR013032">
    <property type="entry name" value="EGF-like_CS"/>
</dbReference>
<dbReference type="InterPro" id="IPR000742">
    <property type="entry name" value="EGF"/>
</dbReference>
<feature type="domain" description="EGF-like" evidence="18">
    <location>
        <begin position="482"/>
        <end position="518"/>
    </location>
</feature>
<dbReference type="Pfam" id="PF00008">
    <property type="entry name" value="EGF"/>
    <property type="match status" value="5"/>
</dbReference>
<dbReference type="SMART" id="SM00051">
    <property type="entry name" value="DSL"/>
    <property type="match status" value="1"/>
</dbReference>
<feature type="disulfide bond" evidence="12">
    <location>
        <begin position="470"/>
        <end position="479"/>
    </location>
</feature>
<feature type="domain" description="EGF-like" evidence="18">
    <location>
        <begin position="444"/>
        <end position="480"/>
    </location>
</feature>
<dbReference type="PANTHER" id="PTHR12916">
    <property type="entry name" value="CYTOCHROME C OXIDASE POLYPEPTIDE VIC-2"/>
    <property type="match status" value="1"/>
</dbReference>
<reference evidence="21" key="1">
    <citation type="submission" date="2025-08" db="UniProtKB">
        <authorList>
            <consortium name="RefSeq"/>
        </authorList>
    </citation>
    <scope>IDENTIFICATION</scope>
    <source>
        <tissue evidence="21">Muscle</tissue>
    </source>
</reference>
<dbReference type="InterPro" id="IPR009030">
    <property type="entry name" value="Growth_fac_rcpt_cys_sf"/>
</dbReference>
<feature type="compositionally biased region" description="Polar residues" evidence="15">
    <location>
        <begin position="726"/>
        <end position="745"/>
    </location>
</feature>
<dbReference type="SMART" id="SM00179">
    <property type="entry name" value="EGF_CA"/>
    <property type="match status" value="7"/>
</dbReference>
<gene>
    <name evidence="21" type="primary">LOC106460313</name>
</gene>
<evidence type="ECO:0000256" key="2">
    <source>
        <dbReference type="ARBA" id="ARBA00022473"/>
    </source>
</evidence>
<keyword evidence="20" id="KW-1185">Reference proteome</keyword>
<comment type="subcellular location">
    <subcellularLocation>
        <location evidence="1 14">Membrane</location>
        <topology evidence="1 14">Single-pass type I membrane protein</topology>
    </subcellularLocation>
</comment>
<dbReference type="SMART" id="SM00181">
    <property type="entry name" value="EGF"/>
    <property type="match status" value="10"/>
</dbReference>
<evidence type="ECO:0000256" key="16">
    <source>
        <dbReference type="SAM" id="Phobius"/>
    </source>
</evidence>
<evidence type="ECO:0000313" key="21">
    <source>
        <dbReference type="RefSeq" id="XP_022242717.1"/>
    </source>
</evidence>
<feature type="domain" description="EGF-like" evidence="18">
    <location>
        <begin position="368"/>
        <end position="404"/>
    </location>
</feature>
<feature type="domain" description="EGF-like" evidence="18">
    <location>
        <begin position="330"/>
        <end position="366"/>
    </location>
</feature>
<comment type="caution">
    <text evidence="12">Lacks conserved residue(s) required for the propagation of feature annotation.</text>
</comment>
<feature type="transmembrane region" description="Helical" evidence="16">
    <location>
        <begin position="594"/>
        <end position="618"/>
    </location>
</feature>
<keyword evidence="8 14" id="KW-1133">Transmembrane helix</keyword>
<dbReference type="Pfam" id="PF01414">
    <property type="entry name" value="DSL"/>
    <property type="match status" value="1"/>
</dbReference>
<dbReference type="RefSeq" id="XP_022242717.1">
    <property type="nucleotide sequence ID" value="XM_022387009.1"/>
</dbReference>
<dbReference type="PROSITE" id="PS01186">
    <property type="entry name" value="EGF_2"/>
    <property type="match status" value="8"/>
</dbReference>
<evidence type="ECO:0000313" key="20">
    <source>
        <dbReference type="Proteomes" id="UP000694941"/>
    </source>
</evidence>
<dbReference type="InterPro" id="IPR001881">
    <property type="entry name" value="EGF-like_Ca-bd_dom"/>
</dbReference>
<keyword evidence="5 14" id="KW-0732">Signal</keyword>
<dbReference type="Gene3D" id="2.10.25.10">
    <property type="entry name" value="Laminin"/>
    <property type="match status" value="8"/>
</dbReference>
<feature type="region of interest" description="Disordered" evidence="15">
    <location>
        <begin position="718"/>
        <end position="745"/>
    </location>
</feature>
<keyword evidence="9 14" id="KW-0472">Membrane</keyword>
<name>A0ABM1SGG2_LIMPO</name>
<feature type="domain" description="EGF-like" evidence="18">
    <location>
        <begin position="520"/>
        <end position="556"/>
    </location>
</feature>
<evidence type="ECO:0000256" key="6">
    <source>
        <dbReference type="ARBA" id="ARBA00022737"/>
    </source>
</evidence>
<keyword evidence="6 14" id="KW-0677">Repeat</keyword>
<keyword evidence="4 14" id="KW-0812">Transmembrane</keyword>
<evidence type="ECO:0000256" key="5">
    <source>
        <dbReference type="ARBA" id="ARBA00022729"/>
    </source>
</evidence>
<dbReference type="PROSITE" id="PS00010">
    <property type="entry name" value="ASX_HYDROXYL"/>
    <property type="match status" value="5"/>
</dbReference>
<evidence type="ECO:0000256" key="17">
    <source>
        <dbReference type="SAM" id="SignalP"/>
    </source>
</evidence>
<feature type="domain" description="DSL" evidence="19">
    <location>
        <begin position="179"/>
        <end position="223"/>
    </location>
</feature>
<evidence type="ECO:0000259" key="19">
    <source>
        <dbReference type="PROSITE" id="PS51051"/>
    </source>
</evidence>
<proteinExistence type="predicted"/>
<accession>A0ABM1SGG2</accession>
<dbReference type="PRINTS" id="PR00010">
    <property type="entry name" value="EGFBLOOD"/>
</dbReference>
<dbReference type="InterPro" id="IPR018097">
    <property type="entry name" value="EGF_Ca-bd_CS"/>
</dbReference>
<organism evidence="20 21">
    <name type="scientific">Limulus polyphemus</name>
    <name type="common">Atlantic horseshoe crab</name>
    <dbReference type="NCBI Taxonomy" id="6850"/>
    <lineage>
        <taxon>Eukaryota</taxon>
        <taxon>Metazoa</taxon>
        <taxon>Ecdysozoa</taxon>
        <taxon>Arthropoda</taxon>
        <taxon>Chelicerata</taxon>
        <taxon>Merostomata</taxon>
        <taxon>Xiphosura</taxon>
        <taxon>Limulidae</taxon>
        <taxon>Limulus</taxon>
    </lineage>
</organism>
<comment type="function">
    <text evidence="14">Putative Notch ligand involved in the mediation of Notch signaling.</text>
</comment>
<dbReference type="PROSITE" id="PS00022">
    <property type="entry name" value="EGF_1"/>
    <property type="match status" value="8"/>
</dbReference>
<feature type="disulfide bond" evidence="12">
    <location>
        <begin position="546"/>
        <end position="555"/>
    </location>
</feature>
<evidence type="ECO:0000256" key="4">
    <source>
        <dbReference type="ARBA" id="ARBA00022692"/>
    </source>
</evidence>
<dbReference type="GeneID" id="106460313"/>
<dbReference type="Pfam" id="PF07657">
    <property type="entry name" value="MNNL"/>
    <property type="match status" value="1"/>
</dbReference>
<dbReference type="PROSITE" id="PS51051">
    <property type="entry name" value="DSL"/>
    <property type="match status" value="1"/>
</dbReference>
<evidence type="ECO:0000259" key="18">
    <source>
        <dbReference type="PROSITE" id="PS50026"/>
    </source>
</evidence>